<dbReference type="EMBL" id="JAUSUL010000002">
    <property type="protein sequence ID" value="MDQ0315269.1"/>
    <property type="molecule type" value="Genomic_DNA"/>
</dbReference>
<proteinExistence type="predicted"/>
<comment type="caution">
    <text evidence="1">The sequence shown here is derived from an EMBL/GenBank/DDBJ whole genome shotgun (WGS) entry which is preliminary data.</text>
</comment>
<evidence type="ECO:0000313" key="2">
    <source>
        <dbReference type="Proteomes" id="UP001229244"/>
    </source>
</evidence>
<name>A0AAE4ATT1_9HYPH</name>
<reference evidence="1" key="1">
    <citation type="submission" date="2023-07" db="EMBL/GenBank/DDBJ databases">
        <title>Genomic Encyclopedia of Type Strains, Phase IV (KMG-IV): sequencing the most valuable type-strain genomes for metagenomic binning, comparative biology and taxonomic classification.</title>
        <authorList>
            <person name="Goeker M."/>
        </authorList>
    </citation>
    <scope>NUCLEOTIDE SEQUENCE</scope>
    <source>
        <strain evidence="1">DSM 21202</strain>
    </source>
</reference>
<accession>A0AAE4ATT1</accession>
<keyword evidence="2" id="KW-1185">Reference proteome</keyword>
<gene>
    <name evidence="1" type="ORF">J2S73_001726</name>
</gene>
<sequence length="94" mass="10686">MTELSKIPQELLSSLEIDGLTQRVGKITAICDFPSSEGSTFFFRDSDDPSWYVWFPMTREMHPTILSILENPDYRTLVLIDGAGKLNRLLVYSA</sequence>
<protein>
    <submittedName>
        <fullName evidence="1">Uncharacterized protein</fullName>
    </submittedName>
</protein>
<dbReference type="AlphaFoldDB" id="A0AAE4ATT1"/>
<evidence type="ECO:0000313" key="1">
    <source>
        <dbReference type="EMBL" id="MDQ0315269.1"/>
    </source>
</evidence>
<dbReference type="RefSeq" id="WP_306885105.1">
    <property type="nucleotide sequence ID" value="NZ_JAUSUL010000002.1"/>
</dbReference>
<organism evidence="1 2">
    <name type="scientific">Amorphus orientalis</name>
    <dbReference type="NCBI Taxonomy" id="649198"/>
    <lineage>
        <taxon>Bacteria</taxon>
        <taxon>Pseudomonadati</taxon>
        <taxon>Pseudomonadota</taxon>
        <taxon>Alphaproteobacteria</taxon>
        <taxon>Hyphomicrobiales</taxon>
        <taxon>Amorphaceae</taxon>
        <taxon>Amorphus</taxon>
    </lineage>
</organism>
<dbReference type="Proteomes" id="UP001229244">
    <property type="component" value="Unassembled WGS sequence"/>
</dbReference>